<dbReference type="Proteomes" id="UP000192596">
    <property type="component" value="Unassembled WGS sequence"/>
</dbReference>
<gene>
    <name evidence="1" type="ORF">B0A48_17863</name>
</gene>
<evidence type="ECO:0000313" key="1">
    <source>
        <dbReference type="EMBL" id="OQN96063.1"/>
    </source>
</evidence>
<dbReference type="STRING" id="1507870.A0A1V8SAH5"/>
<dbReference type="EMBL" id="NAJO01000073">
    <property type="protein sequence ID" value="OQN96063.1"/>
    <property type="molecule type" value="Genomic_DNA"/>
</dbReference>
<dbReference type="AlphaFoldDB" id="A0A1V8SAH5"/>
<dbReference type="OrthoDB" id="5419927at2759"/>
<comment type="caution">
    <text evidence="1">The sequence shown here is derived from an EMBL/GenBank/DDBJ whole genome shotgun (WGS) entry which is preliminary data.</text>
</comment>
<reference evidence="2" key="1">
    <citation type="submission" date="2017-03" db="EMBL/GenBank/DDBJ databases">
        <title>Genomes of endolithic fungi from Antarctica.</title>
        <authorList>
            <person name="Coleine C."/>
            <person name="Masonjones S."/>
            <person name="Stajich J.E."/>
        </authorList>
    </citation>
    <scope>NUCLEOTIDE SEQUENCE [LARGE SCALE GENOMIC DNA]</scope>
    <source>
        <strain evidence="2">CCFEE 5527</strain>
    </source>
</reference>
<name>A0A1V8SAH5_9PEZI</name>
<protein>
    <submittedName>
        <fullName evidence="1">Uncharacterized protein</fullName>
    </submittedName>
</protein>
<accession>A0A1V8SAH5</accession>
<dbReference type="InParanoid" id="A0A1V8SAH5"/>
<keyword evidence="2" id="KW-1185">Reference proteome</keyword>
<sequence>MHDLYYGDRELWRAAEELYIALLGVVEDMVAWLDERAWRRVMGALFKQNHYAKPLMEKIKLAVETKAKAFHEHLEFCQHRRIQKIDIGVDHIIRDIEDFRQENARQRDDIKQYTWELCRDLFRSIEWSSANRHVLQLQTVQDFMLQQQAQSVQAVARAPMISVAQLQACLRVPANTQATDLELAVQHGQAMAPKQQARAAVLLQNVTFQTWFKSAESDILVVQGKRGSDVHATMSPLTYFTGVFATMLDRSQTAVPLTYVSGRHSIPDDALEGAEGMMRVLIFQLLARFGDAIDLPDMNYEFVEGTKAGDIRYLCELFRLIIMATVSSSTRPFAAVCLVDGMSLLETGARRSSLEYAVRSLQRLVNDASAIPGMLVLKALLLYSHVSQYAWERFPRSAILTLGDDAGGDGHGYNPARLAAISASAMQGALTPRGHMPMPYQ</sequence>
<dbReference type="PANTHER" id="PTHR40619:SF3">
    <property type="entry name" value="FUNGAL STAND N-TERMINAL GOODBYE DOMAIN-CONTAINING PROTEIN"/>
    <property type="match status" value="1"/>
</dbReference>
<organism evidence="1 2">
    <name type="scientific">Cryoendolithus antarcticus</name>
    <dbReference type="NCBI Taxonomy" id="1507870"/>
    <lineage>
        <taxon>Eukaryota</taxon>
        <taxon>Fungi</taxon>
        <taxon>Dikarya</taxon>
        <taxon>Ascomycota</taxon>
        <taxon>Pezizomycotina</taxon>
        <taxon>Dothideomycetes</taxon>
        <taxon>Dothideomycetidae</taxon>
        <taxon>Cladosporiales</taxon>
        <taxon>Cladosporiaceae</taxon>
        <taxon>Cryoendolithus</taxon>
    </lineage>
</organism>
<dbReference type="PANTHER" id="PTHR40619">
    <property type="entry name" value="FUNGAL STAND N-TERMINAL GOODBYE DOMAIN-CONTAINING PROTEIN"/>
    <property type="match status" value="1"/>
</dbReference>
<evidence type="ECO:0000313" key="2">
    <source>
        <dbReference type="Proteomes" id="UP000192596"/>
    </source>
</evidence>
<proteinExistence type="predicted"/>